<dbReference type="InterPro" id="IPR012338">
    <property type="entry name" value="Beta-lactam/transpept-like"/>
</dbReference>
<proteinExistence type="predicted"/>
<dbReference type="EMBL" id="VSZQ01000023">
    <property type="protein sequence ID" value="TYR65400.1"/>
    <property type="molecule type" value="Genomic_DNA"/>
</dbReference>
<evidence type="ECO:0000259" key="1">
    <source>
        <dbReference type="Pfam" id="PF00905"/>
    </source>
</evidence>
<dbReference type="SUPFAM" id="SSF56601">
    <property type="entry name" value="beta-lactamase/transpeptidase-like"/>
    <property type="match status" value="1"/>
</dbReference>
<comment type="caution">
    <text evidence="3">The sequence shown here is derived from an EMBL/GenBank/DDBJ whole genome shotgun (WGS) entry which is preliminary data.</text>
</comment>
<dbReference type="GO" id="GO:0008658">
    <property type="term" value="F:penicillin binding"/>
    <property type="evidence" value="ECO:0007669"/>
    <property type="project" value="InterPro"/>
</dbReference>
<evidence type="ECO:0000313" key="4">
    <source>
        <dbReference type="Proteomes" id="UP000323242"/>
    </source>
</evidence>
<dbReference type="GO" id="GO:0046677">
    <property type="term" value="P:response to antibiotic"/>
    <property type="evidence" value="ECO:0007669"/>
    <property type="project" value="InterPro"/>
</dbReference>
<dbReference type="Gene3D" id="3.40.710.10">
    <property type="entry name" value="DD-peptidase/beta-lactamase superfamily"/>
    <property type="match status" value="2"/>
</dbReference>
<dbReference type="PANTHER" id="PTHR30627">
    <property type="entry name" value="PEPTIDOGLYCAN D,D-TRANSPEPTIDASE"/>
    <property type="match status" value="1"/>
</dbReference>
<organism evidence="3 4">
    <name type="scientific">Streptomyces parvus</name>
    <dbReference type="NCBI Taxonomy" id="66428"/>
    <lineage>
        <taxon>Bacteria</taxon>
        <taxon>Bacillati</taxon>
        <taxon>Actinomycetota</taxon>
        <taxon>Actinomycetes</taxon>
        <taxon>Kitasatosporales</taxon>
        <taxon>Streptomycetaceae</taxon>
        <taxon>Streptomyces</taxon>
    </lineage>
</organism>
<dbReference type="PANTHER" id="PTHR30627:SF24">
    <property type="entry name" value="PENICILLIN-BINDING PROTEIN 4B"/>
    <property type="match status" value="1"/>
</dbReference>
<feature type="domain" description="Penicillin-binding protein transpeptidase" evidence="1">
    <location>
        <begin position="170"/>
        <end position="232"/>
    </location>
</feature>
<reference evidence="3 4" key="1">
    <citation type="submission" date="2019-08" db="EMBL/GenBank/DDBJ databases">
        <title>Draft genome for granaticin producer strain Streptomyces parvus C05.</title>
        <authorList>
            <person name="Gonzalez-Pimentel J.L."/>
        </authorList>
    </citation>
    <scope>NUCLEOTIDE SEQUENCE [LARGE SCALE GENOMIC DNA]</scope>
    <source>
        <strain evidence="3 4">C05</strain>
    </source>
</reference>
<dbReference type="AlphaFoldDB" id="A0A5D4JMC6"/>
<gene>
    <name evidence="3" type="ORF">FY004_06335</name>
</gene>
<keyword evidence="4" id="KW-1185">Reference proteome</keyword>
<evidence type="ECO:0000259" key="2">
    <source>
        <dbReference type="Pfam" id="PF05223"/>
    </source>
</evidence>
<evidence type="ECO:0008006" key="5">
    <source>
        <dbReference type="Google" id="ProtNLM"/>
    </source>
</evidence>
<accession>A0A5D4JMC6</accession>
<dbReference type="GO" id="GO:0071555">
    <property type="term" value="P:cell wall organization"/>
    <property type="evidence" value="ECO:0007669"/>
    <property type="project" value="TreeGrafter"/>
</dbReference>
<dbReference type="Proteomes" id="UP000323242">
    <property type="component" value="Unassembled WGS sequence"/>
</dbReference>
<name>A0A5D4JMC6_9ACTN</name>
<dbReference type="GO" id="GO:0071972">
    <property type="term" value="F:peptidoglycan L,D-transpeptidase activity"/>
    <property type="evidence" value="ECO:0007669"/>
    <property type="project" value="TreeGrafter"/>
</dbReference>
<dbReference type="Pfam" id="PF00905">
    <property type="entry name" value="Transpeptidase"/>
    <property type="match status" value="1"/>
</dbReference>
<feature type="domain" description="NTF2-like N-terminal transpeptidase" evidence="2">
    <location>
        <begin position="18"/>
        <end position="69"/>
    </location>
</feature>
<sequence>MLVRRPAFALQHHCALWHVPFTVTAHISTQDAEGSWSYESQLDVRDEQQDGERVVWKPSVIHPELADHDGYTLKAVPTAPKTAVLSREGTVLNERDQPGLSQVIDQLEARHATRAGTPALDVRITPQFGDGESTTLAHVVKSKPGAIRTTIDPALQRAAESAVVQSSRASVVAVQPSTGEILAVANSAKGEMNPALEDVEAPGSVFEIVTSAALLEQRTVSPTTVMDRVSAAIGRGEVRLNVLNLASITATVKSGTFKQPLLVTADLVGADQTQAERPLSGRVAQQLRAIMNHNASQGTGAEVMAGSSGAFGSMAGLADQGTGQAAHGWFTAFNGDAAVASIAPSSGEGVANAGFITRAVLDADRRTHTPGSQSPPS</sequence>
<dbReference type="GO" id="GO:0005886">
    <property type="term" value="C:plasma membrane"/>
    <property type="evidence" value="ECO:0007669"/>
    <property type="project" value="TreeGrafter"/>
</dbReference>
<dbReference type="RefSeq" id="WP_148901743.1">
    <property type="nucleotide sequence ID" value="NZ_VSZQ01000023.1"/>
</dbReference>
<dbReference type="InterPro" id="IPR007887">
    <property type="entry name" value="MecA_N"/>
</dbReference>
<protein>
    <recommendedName>
        <fullName evidence="5">Penicillin-binding protein</fullName>
    </recommendedName>
</protein>
<dbReference type="InterPro" id="IPR001460">
    <property type="entry name" value="PCN-bd_Tpept"/>
</dbReference>
<evidence type="ECO:0000313" key="3">
    <source>
        <dbReference type="EMBL" id="TYR65400.1"/>
    </source>
</evidence>
<dbReference type="Pfam" id="PF05223">
    <property type="entry name" value="MecA_N"/>
    <property type="match status" value="1"/>
</dbReference>
<dbReference type="InterPro" id="IPR050515">
    <property type="entry name" value="Beta-lactam/transpept"/>
</dbReference>